<dbReference type="OrthoDB" id="9815120at2"/>
<comment type="subcellular location">
    <subcellularLocation>
        <location evidence="1">Cell membrane</location>
        <topology evidence="1">Multi-pass membrane protein</topology>
    </subcellularLocation>
</comment>
<evidence type="ECO:0000256" key="6">
    <source>
        <dbReference type="SAM" id="Phobius"/>
    </source>
</evidence>
<reference evidence="8 9" key="1">
    <citation type="submission" date="2007-03" db="EMBL/GenBank/DDBJ databases">
        <authorList>
            <person name="Heidelberg J."/>
        </authorList>
    </citation>
    <scope>NUCLEOTIDE SEQUENCE [LARGE SCALE GENOMIC DNA]</scope>
    <source>
        <strain evidence="9">ATCC 39541 / Classical Ogawa 395 / O395</strain>
    </source>
</reference>
<organism evidence="8 9">
    <name type="scientific">Vibrio cholerae serotype O1 (strain ATCC 39541 / Classical Ogawa 395 / O395)</name>
    <dbReference type="NCBI Taxonomy" id="345073"/>
    <lineage>
        <taxon>Bacteria</taxon>
        <taxon>Pseudomonadati</taxon>
        <taxon>Pseudomonadota</taxon>
        <taxon>Gammaproteobacteria</taxon>
        <taxon>Vibrionales</taxon>
        <taxon>Vibrionaceae</taxon>
        <taxon>Vibrio</taxon>
    </lineage>
</organism>
<accession>A0A0H3AHK1</accession>
<proteinExistence type="predicted"/>
<feature type="transmembrane region" description="Helical" evidence="6">
    <location>
        <begin position="146"/>
        <end position="164"/>
    </location>
</feature>
<keyword evidence="5 6" id="KW-0472">Membrane</keyword>
<evidence type="ECO:0000256" key="3">
    <source>
        <dbReference type="ARBA" id="ARBA00022692"/>
    </source>
</evidence>
<keyword evidence="4 6" id="KW-1133">Transmembrane helix</keyword>
<evidence type="ECO:0000259" key="7">
    <source>
        <dbReference type="Pfam" id="PF00892"/>
    </source>
</evidence>
<keyword evidence="2" id="KW-1003">Cell membrane</keyword>
<dbReference type="Proteomes" id="UP000000249">
    <property type="component" value="Chromosome 1"/>
</dbReference>
<protein>
    <submittedName>
        <fullName evidence="8">Membrane protein</fullName>
    </submittedName>
</protein>
<dbReference type="PANTHER" id="PTHR42920:SF24">
    <property type="entry name" value="AROMATIC AMINO ACID EXPORTER YDDG"/>
    <property type="match status" value="1"/>
</dbReference>
<gene>
    <name evidence="8" type="ordered locus">VC0395_A0929</name>
</gene>
<dbReference type="KEGG" id="vco:VC0395_A0929"/>
<evidence type="ECO:0000256" key="1">
    <source>
        <dbReference type="ARBA" id="ARBA00004651"/>
    </source>
</evidence>
<evidence type="ECO:0000313" key="9">
    <source>
        <dbReference type="Proteomes" id="UP000000249"/>
    </source>
</evidence>
<dbReference type="eggNOG" id="COG5006">
    <property type="taxonomic scope" value="Bacteria"/>
</dbReference>
<dbReference type="PATRIC" id="fig|345073.21.peg.1388"/>
<evidence type="ECO:0000256" key="5">
    <source>
        <dbReference type="ARBA" id="ARBA00023136"/>
    </source>
</evidence>
<evidence type="ECO:0000256" key="2">
    <source>
        <dbReference type="ARBA" id="ARBA00022475"/>
    </source>
</evidence>
<dbReference type="InterPro" id="IPR000620">
    <property type="entry name" value="EamA_dom"/>
</dbReference>
<dbReference type="SUPFAM" id="SSF103481">
    <property type="entry name" value="Multidrug resistance efflux transporter EmrE"/>
    <property type="match status" value="2"/>
</dbReference>
<dbReference type="AlphaFoldDB" id="A0A0H3AHK1"/>
<feature type="transmembrane region" description="Helical" evidence="6">
    <location>
        <begin position="69"/>
        <end position="89"/>
    </location>
</feature>
<feature type="transmembrane region" description="Helical" evidence="6">
    <location>
        <begin position="262"/>
        <end position="283"/>
    </location>
</feature>
<sequence>MPTIKSPLLIAILSLLAAMITIQSGASIAKQLFPLVGPGGTVALRISLSALILMLIFRPWRARLSWPQWRSMCIYGASLGGMQLSFYFAIERIPLGIGVALEFSGPLLLALLSSKRKKDLIWVALAILGIVFLLPDMNGVDALDPIGVALALIAGGFWAGYIWFGQRAGSVGSGGMTVSIGMLVAAVIYFPIATQLAEASIFSWSILPMALLVAVMSSALPYSLEMVALSRLSTQHFSVLMSLEPAIAAMAGLAILGETLQWSQWLAIFMIITASMGSTLSAAKSPTKVTQE</sequence>
<keyword evidence="3 6" id="KW-0812">Transmembrane</keyword>
<feature type="transmembrane region" description="Helical" evidence="6">
    <location>
        <begin position="236"/>
        <end position="256"/>
    </location>
</feature>
<dbReference type="InterPro" id="IPR037185">
    <property type="entry name" value="EmrE-like"/>
</dbReference>
<dbReference type="KEGG" id="vcr:VC395_1430"/>
<dbReference type="Pfam" id="PF00892">
    <property type="entry name" value="EamA"/>
    <property type="match status" value="1"/>
</dbReference>
<dbReference type="EMBL" id="CP000627">
    <property type="protein sequence ID" value="ABQ19767.1"/>
    <property type="molecule type" value="Genomic_DNA"/>
</dbReference>
<evidence type="ECO:0000313" key="8">
    <source>
        <dbReference type="EMBL" id="ABQ19767.1"/>
    </source>
</evidence>
<name>A0A0H3AHK1_VIBC3</name>
<feature type="transmembrane region" description="Helical" evidence="6">
    <location>
        <begin position="204"/>
        <end position="224"/>
    </location>
</feature>
<feature type="domain" description="EamA" evidence="7">
    <location>
        <begin position="146"/>
        <end position="276"/>
    </location>
</feature>
<feature type="transmembrane region" description="Helical" evidence="6">
    <location>
        <begin position="35"/>
        <end position="57"/>
    </location>
</feature>
<evidence type="ECO:0000256" key="4">
    <source>
        <dbReference type="ARBA" id="ARBA00022989"/>
    </source>
</evidence>
<dbReference type="RefSeq" id="WP_001142129.1">
    <property type="nucleotide sequence ID" value="NC_009457.1"/>
</dbReference>
<dbReference type="PANTHER" id="PTHR42920">
    <property type="entry name" value="OS03G0707200 PROTEIN-RELATED"/>
    <property type="match status" value="1"/>
</dbReference>
<dbReference type="GO" id="GO:0005886">
    <property type="term" value="C:plasma membrane"/>
    <property type="evidence" value="ECO:0007669"/>
    <property type="project" value="UniProtKB-SubCell"/>
</dbReference>
<feature type="transmembrane region" description="Helical" evidence="6">
    <location>
        <begin position="171"/>
        <end position="192"/>
    </location>
</feature>
<dbReference type="InterPro" id="IPR051258">
    <property type="entry name" value="Diverse_Substrate_Transporter"/>
</dbReference>
<feature type="transmembrane region" description="Helical" evidence="6">
    <location>
        <begin position="95"/>
        <end position="113"/>
    </location>
</feature>
<feature type="transmembrane region" description="Helical" evidence="6">
    <location>
        <begin position="120"/>
        <end position="140"/>
    </location>
</feature>